<dbReference type="Pfam" id="PF17836">
    <property type="entry name" value="PglD_N"/>
    <property type="match status" value="1"/>
</dbReference>
<dbReference type="PANTHER" id="PTHR43300:SF7">
    <property type="entry name" value="UDP-N-ACETYLBACILLOSAMINE N-ACETYLTRANSFERASE"/>
    <property type="match status" value="1"/>
</dbReference>
<comment type="similarity">
    <text evidence="1">Belongs to the transferase hexapeptide repeat family.</text>
</comment>
<reference evidence="3 4" key="1">
    <citation type="submission" date="2020-11" db="EMBL/GenBank/DDBJ databases">
        <title>Winogradskyella marina sp. nov., isolated from marine sediment.</title>
        <authorList>
            <person name="Bo J."/>
            <person name="Wang S."/>
            <person name="Song X."/>
            <person name="Du Z."/>
        </authorList>
    </citation>
    <scope>NUCLEOTIDE SEQUENCE [LARGE SCALE GENOMIC DNA]</scope>
    <source>
        <strain evidence="3 4">F6397</strain>
    </source>
</reference>
<accession>A0ABS0EMI9</accession>
<evidence type="ECO:0000313" key="4">
    <source>
        <dbReference type="Proteomes" id="UP000611215"/>
    </source>
</evidence>
<dbReference type="SUPFAM" id="SSF51161">
    <property type="entry name" value="Trimeric LpxA-like enzymes"/>
    <property type="match status" value="1"/>
</dbReference>
<evidence type="ECO:0000313" key="3">
    <source>
        <dbReference type="EMBL" id="MBF8149936.1"/>
    </source>
</evidence>
<keyword evidence="4" id="KW-1185">Reference proteome</keyword>
<dbReference type="CDD" id="cd03360">
    <property type="entry name" value="LbH_AT_putative"/>
    <property type="match status" value="1"/>
</dbReference>
<organism evidence="3 4">
    <name type="scientific">Winogradskyella marina</name>
    <dbReference type="NCBI Taxonomy" id="2785530"/>
    <lineage>
        <taxon>Bacteria</taxon>
        <taxon>Pseudomonadati</taxon>
        <taxon>Bacteroidota</taxon>
        <taxon>Flavobacteriia</taxon>
        <taxon>Flavobacteriales</taxon>
        <taxon>Flavobacteriaceae</taxon>
        <taxon>Winogradskyella</taxon>
    </lineage>
</organism>
<dbReference type="RefSeq" id="WP_195871212.1">
    <property type="nucleotide sequence ID" value="NZ_JADOET010000006.1"/>
</dbReference>
<dbReference type="Gene3D" id="3.40.50.20">
    <property type="match status" value="1"/>
</dbReference>
<dbReference type="PANTHER" id="PTHR43300">
    <property type="entry name" value="ACETYLTRANSFERASE"/>
    <property type="match status" value="1"/>
</dbReference>
<dbReference type="InterPro" id="IPR041561">
    <property type="entry name" value="PglD_N"/>
</dbReference>
<evidence type="ECO:0000259" key="2">
    <source>
        <dbReference type="Pfam" id="PF17836"/>
    </source>
</evidence>
<protein>
    <submittedName>
        <fullName evidence="3">Acetyltransferase</fullName>
    </submittedName>
</protein>
<feature type="domain" description="PglD N-terminal" evidence="2">
    <location>
        <begin position="3"/>
        <end position="82"/>
    </location>
</feature>
<dbReference type="InterPro" id="IPR011004">
    <property type="entry name" value="Trimer_LpxA-like_sf"/>
</dbReference>
<dbReference type="Proteomes" id="UP000611215">
    <property type="component" value="Unassembled WGS sequence"/>
</dbReference>
<proteinExistence type="inferred from homology"/>
<dbReference type="InterPro" id="IPR020019">
    <property type="entry name" value="AcTrfase_PglD-like"/>
</dbReference>
<comment type="caution">
    <text evidence="3">The sequence shown here is derived from an EMBL/GenBank/DDBJ whole genome shotgun (WGS) entry which is preliminary data.</text>
</comment>
<dbReference type="Gene3D" id="2.160.10.10">
    <property type="entry name" value="Hexapeptide repeat proteins"/>
    <property type="match status" value="1"/>
</dbReference>
<dbReference type="InterPro" id="IPR050179">
    <property type="entry name" value="Trans_hexapeptide_repeat"/>
</dbReference>
<name>A0ABS0EMI9_9FLAO</name>
<evidence type="ECO:0000256" key="1">
    <source>
        <dbReference type="ARBA" id="ARBA00007274"/>
    </source>
</evidence>
<sequence length="221" mass="23756">MKNILIYGASGHAKMIIDSIEKQNNYNIKGFIDSYKPLHEVINNYEIIGNLDMLPELINTLHIEGIVIAVGDNYDRQQAYKNITNIAPQLQFITVIHPNAVIANDVIIEEGTVIMANAVINSSAKVGKNCILNTASTLGHDSTMADFSSLASGVNIGGNTQIGTCSAISLGATVIQNISIGKYTIVGAASLVLKSIEDLKLVYGNPIHTIKDRAKDSKYLG</sequence>
<gene>
    <name evidence="3" type="ORF">ITJ86_08500</name>
</gene>
<dbReference type="EMBL" id="JADOET010000006">
    <property type="protein sequence ID" value="MBF8149936.1"/>
    <property type="molecule type" value="Genomic_DNA"/>
</dbReference>
<dbReference type="NCBIfam" id="TIGR03570">
    <property type="entry name" value="NeuD_NnaD"/>
    <property type="match status" value="1"/>
</dbReference>